<dbReference type="Proteomes" id="UP000244336">
    <property type="component" value="Chromosome 1"/>
</dbReference>
<feature type="region of interest" description="Disordered" evidence="1">
    <location>
        <begin position="34"/>
        <end position="55"/>
    </location>
</feature>
<accession>A0A2T7FA81</accession>
<gene>
    <name evidence="2" type="ORF">GQ55_1G334700</name>
</gene>
<name>A0A2T7FA81_9POAL</name>
<organism evidence="2 3">
    <name type="scientific">Panicum hallii var. hallii</name>
    <dbReference type="NCBI Taxonomy" id="1504633"/>
    <lineage>
        <taxon>Eukaryota</taxon>
        <taxon>Viridiplantae</taxon>
        <taxon>Streptophyta</taxon>
        <taxon>Embryophyta</taxon>
        <taxon>Tracheophyta</taxon>
        <taxon>Spermatophyta</taxon>
        <taxon>Magnoliopsida</taxon>
        <taxon>Liliopsida</taxon>
        <taxon>Poales</taxon>
        <taxon>Poaceae</taxon>
        <taxon>PACMAD clade</taxon>
        <taxon>Panicoideae</taxon>
        <taxon>Panicodae</taxon>
        <taxon>Paniceae</taxon>
        <taxon>Panicinae</taxon>
        <taxon>Panicum</taxon>
        <taxon>Panicum sect. Panicum</taxon>
    </lineage>
</organism>
<evidence type="ECO:0000313" key="3">
    <source>
        <dbReference type="Proteomes" id="UP000244336"/>
    </source>
</evidence>
<keyword evidence="3" id="KW-1185">Reference proteome</keyword>
<reference evidence="2 3" key="1">
    <citation type="submission" date="2018-04" db="EMBL/GenBank/DDBJ databases">
        <title>WGS assembly of Panicum hallii var. hallii HAL2.</title>
        <authorList>
            <person name="Lovell J."/>
            <person name="Jenkins J."/>
            <person name="Lowry D."/>
            <person name="Mamidi S."/>
            <person name="Sreedasyam A."/>
            <person name="Weng X."/>
            <person name="Barry K."/>
            <person name="Bonette J."/>
            <person name="Campitelli B."/>
            <person name="Daum C."/>
            <person name="Gordon S."/>
            <person name="Gould B."/>
            <person name="Lipzen A."/>
            <person name="MacQueen A."/>
            <person name="Palacio-Mejia J."/>
            <person name="Plott C."/>
            <person name="Shakirov E."/>
            <person name="Shu S."/>
            <person name="Yoshinaga Y."/>
            <person name="Zane M."/>
            <person name="Rokhsar D."/>
            <person name="Grimwood J."/>
            <person name="Schmutz J."/>
            <person name="Juenger T."/>
        </authorList>
    </citation>
    <scope>NUCLEOTIDE SEQUENCE [LARGE SCALE GENOMIC DNA]</scope>
    <source>
        <strain evidence="3">cv. HAL2</strain>
    </source>
</reference>
<feature type="region of interest" description="Disordered" evidence="1">
    <location>
        <begin position="76"/>
        <end position="96"/>
    </location>
</feature>
<protein>
    <submittedName>
        <fullName evidence="2">Uncharacterized protein</fullName>
    </submittedName>
</protein>
<evidence type="ECO:0000313" key="2">
    <source>
        <dbReference type="EMBL" id="PUZ76988.1"/>
    </source>
</evidence>
<dbReference type="AlphaFoldDB" id="A0A2T7FA81"/>
<dbReference type="EMBL" id="CM009749">
    <property type="protein sequence ID" value="PUZ76988.1"/>
    <property type="molecule type" value="Genomic_DNA"/>
</dbReference>
<sequence length="132" mass="13279">MNRACTQPCTVQWNNGLNGSASFRTNASSCSSTERQISSATEGAPGGGKCATISAGTSATNTREVVIPSAPIAAARTAGHGAPMEPNECPVGKARAPRLPTLPKSCRSTGAWAPRCVLGAGVATSRPGHGQC</sequence>
<dbReference type="Gramene" id="PUZ76988">
    <property type="protein sequence ID" value="PUZ76988"/>
    <property type="gene ID" value="GQ55_1G334700"/>
</dbReference>
<evidence type="ECO:0000256" key="1">
    <source>
        <dbReference type="SAM" id="MobiDB-lite"/>
    </source>
</evidence>
<proteinExistence type="predicted"/>